<dbReference type="InterPro" id="IPR025510">
    <property type="entry name" value="DUF4397"/>
</dbReference>
<dbReference type="AlphaFoldDB" id="A0A7U3ZR43"/>
<evidence type="ECO:0000259" key="2">
    <source>
        <dbReference type="Pfam" id="PF14344"/>
    </source>
</evidence>
<evidence type="ECO:0000256" key="1">
    <source>
        <dbReference type="SAM" id="SignalP"/>
    </source>
</evidence>
<dbReference type="Proteomes" id="UP000000493">
    <property type="component" value="Chromosome"/>
</dbReference>
<feature type="chain" id="PRO_5031303778" description="DUF4397 domain-containing protein" evidence="1">
    <location>
        <begin position="23"/>
        <end position="278"/>
    </location>
</feature>
<proteinExistence type="predicted"/>
<protein>
    <recommendedName>
        <fullName evidence="2">DUF4397 domain-containing protein</fullName>
    </recommendedName>
</protein>
<feature type="domain" description="DUF4397" evidence="2">
    <location>
        <begin position="44"/>
        <end position="182"/>
    </location>
</feature>
<evidence type="ECO:0000313" key="4">
    <source>
        <dbReference type="Proteomes" id="UP000000493"/>
    </source>
</evidence>
<reference evidence="3 4" key="2">
    <citation type="journal article" date="2012" name="Stand. Genomic Sci.">
        <title>Complete genome sequence of the aquatic bacterium Runella slithyformis type strain (LSU 4(T)).</title>
        <authorList>
            <person name="Copeland A."/>
            <person name="Zhang X."/>
            <person name="Misra M."/>
            <person name="Lapidus A."/>
            <person name="Nolan M."/>
            <person name="Lucas S."/>
            <person name="Deshpande S."/>
            <person name="Cheng J.F."/>
            <person name="Tapia R."/>
            <person name="Goodwin L.A."/>
            <person name="Pitluck S."/>
            <person name="Liolios K."/>
            <person name="Pagani I."/>
            <person name="Ivanova N."/>
            <person name="Mikhailova N."/>
            <person name="Pati A."/>
            <person name="Chen A."/>
            <person name="Palaniappan K."/>
            <person name="Land M."/>
            <person name="Hauser L."/>
            <person name="Pan C."/>
            <person name="Jeffries C.D."/>
            <person name="Detter J.C."/>
            <person name="Brambilla E.M."/>
            <person name="Rohde M."/>
            <person name="Djao O.D."/>
            <person name="Goker M."/>
            <person name="Sikorski J."/>
            <person name="Tindall B.J."/>
            <person name="Woyke T."/>
            <person name="Bristow J."/>
            <person name="Eisen J.A."/>
            <person name="Markowitz V."/>
            <person name="Hugenholtz P."/>
            <person name="Kyrpides N.C."/>
            <person name="Klenk H.P."/>
            <person name="Mavromatis K."/>
        </authorList>
    </citation>
    <scope>NUCLEOTIDE SEQUENCE [LARGE SCALE GENOMIC DNA]</scope>
    <source>
        <strain evidence="4">ATCC 29530 / DSM 19594 / LMG 11500 / NCIMB 11436 / LSU 4</strain>
    </source>
</reference>
<dbReference type="PROSITE" id="PS51257">
    <property type="entry name" value="PROKAR_LIPOPROTEIN"/>
    <property type="match status" value="1"/>
</dbReference>
<dbReference type="Pfam" id="PF14344">
    <property type="entry name" value="DUF4397"/>
    <property type="match status" value="1"/>
</dbReference>
<dbReference type="EMBL" id="CP002859">
    <property type="protein sequence ID" value="AEI51822.1"/>
    <property type="molecule type" value="Genomic_DNA"/>
</dbReference>
<name>A0A7U3ZR43_RUNSL</name>
<gene>
    <name evidence="3" type="ordered locus">Runsl_5532</name>
</gene>
<dbReference type="RefSeq" id="WP_013931088.1">
    <property type="nucleotide sequence ID" value="NC_015703.1"/>
</dbReference>
<keyword evidence="1" id="KW-0732">Signal</keyword>
<evidence type="ECO:0000313" key="3">
    <source>
        <dbReference type="EMBL" id="AEI51822.1"/>
    </source>
</evidence>
<dbReference type="KEGG" id="rsi:Runsl_5532"/>
<keyword evidence="4" id="KW-1185">Reference proteome</keyword>
<reference evidence="4" key="1">
    <citation type="submission" date="2011-06" db="EMBL/GenBank/DDBJ databases">
        <title>The complete genome of chromosome of Runella slithyformis DSM 19594.</title>
        <authorList>
            <consortium name="US DOE Joint Genome Institute (JGI-PGF)"/>
            <person name="Lucas S."/>
            <person name="Han J."/>
            <person name="Lapidus A."/>
            <person name="Bruce D."/>
            <person name="Goodwin L."/>
            <person name="Pitluck S."/>
            <person name="Peters L."/>
            <person name="Kyrpides N."/>
            <person name="Mavromatis K."/>
            <person name="Ivanova N."/>
            <person name="Ovchinnikova G."/>
            <person name="Zhang X."/>
            <person name="Misra M."/>
            <person name="Detter J.C."/>
            <person name="Tapia R."/>
            <person name="Han C."/>
            <person name="Land M."/>
            <person name="Hauser L."/>
            <person name="Markowitz V."/>
            <person name="Cheng J.-F."/>
            <person name="Hugenholtz P."/>
            <person name="Woyke T."/>
            <person name="Wu D."/>
            <person name="Tindall B."/>
            <person name="Faehrich R."/>
            <person name="Brambilla E."/>
            <person name="Klenk H.-P."/>
            <person name="Eisen J.A."/>
        </authorList>
    </citation>
    <scope>NUCLEOTIDE SEQUENCE [LARGE SCALE GENOMIC DNA]</scope>
    <source>
        <strain evidence="4">ATCC 29530 / DSM 19594 / LMG 11500 / NCIMB 11436 / LSU 4</strain>
    </source>
</reference>
<accession>A0A7U3ZR43</accession>
<organism evidence="3 4">
    <name type="scientific">Runella slithyformis (strain ATCC 29530 / DSM 19594 / LMG 11500 / NCIMB 11436 / LSU 4)</name>
    <dbReference type="NCBI Taxonomy" id="761193"/>
    <lineage>
        <taxon>Bacteria</taxon>
        <taxon>Pseudomonadati</taxon>
        <taxon>Bacteroidota</taxon>
        <taxon>Cytophagia</taxon>
        <taxon>Cytophagales</taxon>
        <taxon>Spirosomataceae</taxon>
        <taxon>Runella</taxon>
    </lineage>
</organism>
<feature type="signal peptide" evidence="1">
    <location>
        <begin position="1"/>
        <end position="22"/>
    </location>
</feature>
<sequence>MKFSYKTIFSVTVAVLTTIAMVSCKDTEYPTPVPATAASTLTSRVLFVNAAPGTTLNFFTNNLPAGTNVALGANTAYNTVTVGPLQLRAKAASGTIGGILGSNDILFRAGATNQNNFTAASGINYTFFVTDTLNRARSTAIGATDPGGPRFLNVTDNLATPAAGNAHIRFFHLAPNAPAVWVNVLRTGVTAPVASFANRAYRAVSTGTGATAVNFANFSPLTAGTYTVEVRTGSATGPVALTVPNVTLADGKIYTLYARGLAGGTGANALGAGVVLHN</sequence>